<protein>
    <submittedName>
        <fullName evidence="2">Uncharacterized protein</fullName>
    </submittedName>
</protein>
<gene>
    <name evidence="2" type="ORF">ACFQQG_02475</name>
</gene>
<evidence type="ECO:0000313" key="2">
    <source>
        <dbReference type="EMBL" id="MFC7057253.1"/>
    </source>
</evidence>
<comment type="caution">
    <text evidence="2">The sequence shown here is derived from an EMBL/GenBank/DDBJ whole genome shotgun (WGS) entry which is preliminary data.</text>
</comment>
<evidence type="ECO:0000256" key="1">
    <source>
        <dbReference type="SAM" id="MobiDB-lite"/>
    </source>
</evidence>
<proteinExistence type="predicted"/>
<sequence length="108" mass="12426">MTMRKDPECLPTDASPALVQFRDGVELFCATHATQESGWLWVEFWDGTRRTLPPQRIKFVEPVETVLKHDAGDEWQEVKDAELVERARREAEPDENYQPIVADGGEQQ</sequence>
<reference evidence="2 3" key="1">
    <citation type="journal article" date="2019" name="Int. J. Syst. Evol. Microbiol.">
        <title>The Global Catalogue of Microorganisms (GCM) 10K type strain sequencing project: providing services to taxonomists for standard genome sequencing and annotation.</title>
        <authorList>
            <consortium name="The Broad Institute Genomics Platform"/>
            <consortium name="The Broad Institute Genome Sequencing Center for Infectious Disease"/>
            <person name="Wu L."/>
            <person name="Ma J."/>
        </authorList>
    </citation>
    <scope>NUCLEOTIDE SEQUENCE [LARGE SCALE GENOMIC DNA]</scope>
    <source>
        <strain evidence="2 3">JCM 30072</strain>
    </source>
</reference>
<name>A0ABD5VV89_9EURY</name>
<accession>A0ABD5VV89</accession>
<feature type="region of interest" description="Disordered" evidence="1">
    <location>
        <begin position="88"/>
        <end position="108"/>
    </location>
</feature>
<keyword evidence="3" id="KW-1185">Reference proteome</keyword>
<organism evidence="2 3">
    <name type="scientific">Halovenus salina</name>
    <dbReference type="NCBI Taxonomy" id="1510225"/>
    <lineage>
        <taxon>Archaea</taxon>
        <taxon>Methanobacteriati</taxon>
        <taxon>Methanobacteriota</taxon>
        <taxon>Stenosarchaea group</taxon>
        <taxon>Halobacteria</taxon>
        <taxon>Halobacteriales</taxon>
        <taxon>Haloarculaceae</taxon>
        <taxon>Halovenus</taxon>
    </lineage>
</organism>
<dbReference type="AlphaFoldDB" id="A0ABD5VV89"/>
<dbReference type="EMBL" id="JBHSZI010000001">
    <property type="protein sequence ID" value="MFC7057253.1"/>
    <property type="molecule type" value="Genomic_DNA"/>
</dbReference>
<dbReference type="GeneID" id="76629079"/>
<dbReference type="RefSeq" id="WP_267162980.1">
    <property type="nucleotide sequence ID" value="NZ_CP112972.1"/>
</dbReference>
<evidence type="ECO:0000313" key="3">
    <source>
        <dbReference type="Proteomes" id="UP001596445"/>
    </source>
</evidence>
<dbReference type="Proteomes" id="UP001596445">
    <property type="component" value="Unassembled WGS sequence"/>
</dbReference>